<comment type="caution">
    <text evidence="1">The sequence shown here is derived from an EMBL/GenBank/DDBJ whole genome shotgun (WGS) entry which is preliminary data.</text>
</comment>
<gene>
    <name evidence="1" type="ORF">S01H1_71903</name>
</gene>
<dbReference type="EMBL" id="BARS01047909">
    <property type="protein sequence ID" value="GAG30796.1"/>
    <property type="molecule type" value="Genomic_DNA"/>
</dbReference>
<accession>X0Y1L7</accession>
<dbReference type="AlphaFoldDB" id="X0Y1L7"/>
<evidence type="ECO:0000313" key="1">
    <source>
        <dbReference type="EMBL" id="GAG30796.1"/>
    </source>
</evidence>
<organism evidence="1">
    <name type="scientific">marine sediment metagenome</name>
    <dbReference type="NCBI Taxonomy" id="412755"/>
    <lineage>
        <taxon>unclassified sequences</taxon>
        <taxon>metagenomes</taxon>
        <taxon>ecological metagenomes</taxon>
    </lineage>
</organism>
<proteinExistence type="predicted"/>
<feature type="non-terminal residue" evidence="1">
    <location>
        <position position="1"/>
    </location>
</feature>
<protein>
    <submittedName>
        <fullName evidence="1">Uncharacterized protein</fullName>
    </submittedName>
</protein>
<sequence length="125" mass="12463">PNSITSVTAGQTLTVDDNGKTLLLGDAASGNITLPAVTVTGFTVRVWCNFTITTSSAVLSAEGDNISGVLVVNGASVVAAAEDQINFIANTALTGDWAEFVSTGTTWLCTGVAQAAGGITATDPA</sequence>
<name>X0Y1L7_9ZZZZ</name>
<reference evidence="1" key="1">
    <citation type="journal article" date="2014" name="Front. Microbiol.">
        <title>High frequency of phylogenetically diverse reductive dehalogenase-homologous genes in deep subseafloor sedimentary metagenomes.</title>
        <authorList>
            <person name="Kawai M."/>
            <person name="Futagami T."/>
            <person name="Toyoda A."/>
            <person name="Takaki Y."/>
            <person name="Nishi S."/>
            <person name="Hori S."/>
            <person name="Arai W."/>
            <person name="Tsubouchi T."/>
            <person name="Morono Y."/>
            <person name="Uchiyama I."/>
            <person name="Ito T."/>
            <person name="Fujiyama A."/>
            <person name="Inagaki F."/>
            <person name="Takami H."/>
        </authorList>
    </citation>
    <scope>NUCLEOTIDE SEQUENCE</scope>
    <source>
        <strain evidence="1">Expedition CK06-06</strain>
    </source>
</reference>